<dbReference type="InterPro" id="IPR000551">
    <property type="entry name" value="MerR-type_HTH_dom"/>
</dbReference>
<protein>
    <submittedName>
        <fullName evidence="5">DNA-binding transcriptional regulator, MerR family</fullName>
    </submittedName>
</protein>
<keyword evidence="2" id="KW-0175">Coiled coil</keyword>
<keyword evidence="1 5" id="KW-0238">DNA-binding</keyword>
<gene>
    <name evidence="5" type="ORF">SAMN05421720_108139</name>
</gene>
<keyword evidence="6" id="KW-1185">Reference proteome</keyword>
<dbReference type="CDD" id="cd04776">
    <property type="entry name" value="HTH_GnyR"/>
    <property type="match status" value="1"/>
</dbReference>
<dbReference type="EMBL" id="FNAP01000008">
    <property type="protein sequence ID" value="SDE57809.1"/>
    <property type="molecule type" value="Genomic_DNA"/>
</dbReference>
<feature type="coiled-coil region" evidence="2">
    <location>
        <begin position="91"/>
        <end position="118"/>
    </location>
</feature>
<evidence type="ECO:0000313" key="6">
    <source>
        <dbReference type="Proteomes" id="UP000199412"/>
    </source>
</evidence>
<dbReference type="PANTHER" id="PTHR30204">
    <property type="entry name" value="REDOX-CYCLING DRUG-SENSING TRANSCRIPTIONAL ACTIVATOR SOXR"/>
    <property type="match status" value="1"/>
</dbReference>
<dbReference type="GO" id="GO:0003700">
    <property type="term" value="F:DNA-binding transcription factor activity"/>
    <property type="evidence" value="ECO:0007669"/>
    <property type="project" value="InterPro"/>
</dbReference>
<dbReference type="Gene3D" id="1.10.1660.10">
    <property type="match status" value="1"/>
</dbReference>
<sequence length="161" mass="18386">MSEQAAEQTYSIAELSSEFGVTARAIRFYEDKGLLTPRREGQRRIYTERDRVRLLLIVRGKRLGFSLGECQDIIDMYGAEPTEGAQLRRLIETIRQRRRSLLDRMEDMRLTLDELDQVEAQARRILEGGVRGASITPAKSRPPTESDEAERGARSRLTSNS</sequence>
<dbReference type="SMART" id="SM00422">
    <property type="entry name" value="HTH_MERR"/>
    <property type="match status" value="1"/>
</dbReference>
<dbReference type="AlphaFoldDB" id="A0A1G7E2G5"/>
<feature type="domain" description="HTH merR-type" evidence="4">
    <location>
        <begin position="9"/>
        <end position="76"/>
    </location>
</feature>
<reference evidence="5 6" key="1">
    <citation type="submission" date="2016-10" db="EMBL/GenBank/DDBJ databases">
        <authorList>
            <person name="de Groot N.N."/>
        </authorList>
    </citation>
    <scope>NUCLEOTIDE SEQUENCE [LARGE SCALE GENOMIC DNA]</scope>
    <source>
        <strain evidence="5 6">ATCC 700224</strain>
    </source>
</reference>
<organism evidence="5 6">
    <name type="scientific">Rhodospira trueperi</name>
    <dbReference type="NCBI Taxonomy" id="69960"/>
    <lineage>
        <taxon>Bacteria</taxon>
        <taxon>Pseudomonadati</taxon>
        <taxon>Pseudomonadota</taxon>
        <taxon>Alphaproteobacteria</taxon>
        <taxon>Rhodospirillales</taxon>
        <taxon>Rhodospirillaceae</taxon>
        <taxon>Rhodospira</taxon>
    </lineage>
</organism>
<dbReference type="PROSITE" id="PS50937">
    <property type="entry name" value="HTH_MERR_2"/>
    <property type="match status" value="1"/>
</dbReference>
<dbReference type="RefSeq" id="WP_092786536.1">
    <property type="nucleotide sequence ID" value="NZ_FNAP01000008.1"/>
</dbReference>
<evidence type="ECO:0000259" key="4">
    <source>
        <dbReference type="PROSITE" id="PS50937"/>
    </source>
</evidence>
<accession>A0A1G7E2G5</accession>
<dbReference type="InterPro" id="IPR009061">
    <property type="entry name" value="DNA-bd_dom_put_sf"/>
</dbReference>
<dbReference type="OrthoDB" id="9803659at2"/>
<dbReference type="InterPro" id="IPR047057">
    <property type="entry name" value="MerR_fam"/>
</dbReference>
<dbReference type="Pfam" id="PF13411">
    <property type="entry name" value="MerR_1"/>
    <property type="match status" value="1"/>
</dbReference>
<dbReference type="SUPFAM" id="SSF46955">
    <property type="entry name" value="Putative DNA-binding domain"/>
    <property type="match status" value="1"/>
</dbReference>
<dbReference type="STRING" id="69960.SAMN05421720_108139"/>
<evidence type="ECO:0000313" key="5">
    <source>
        <dbReference type="EMBL" id="SDE57809.1"/>
    </source>
</evidence>
<proteinExistence type="predicted"/>
<name>A0A1G7E2G5_9PROT</name>
<dbReference type="GO" id="GO:0003677">
    <property type="term" value="F:DNA binding"/>
    <property type="evidence" value="ECO:0007669"/>
    <property type="project" value="UniProtKB-KW"/>
</dbReference>
<evidence type="ECO:0000256" key="1">
    <source>
        <dbReference type="ARBA" id="ARBA00023125"/>
    </source>
</evidence>
<dbReference type="PANTHER" id="PTHR30204:SF58">
    <property type="entry name" value="HTH-TYPE TRANSCRIPTIONAL REGULATOR YFMP"/>
    <property type="match status" value="1"/>
</dbReference>
<feature type="region of interest" description="Disordered" evidence="3">
    <location>
        <begin position="129"/>
        <end position="161"/>
    </location>
</feature>
<evidence type="ECO:0000256" key="3">
    <source>
        <dbReference type="SAM" id="MobiDB-lite"/>
    </source>
</evidence>
<evidence type="ECO:0000256" key="2">
    <source>
        <dbReference type="SAM" id="Coils"/>
    </source>
</evidence>
<dbReference type="Proteomes" id="UP000199412">
    <property type="component" value="Unassembled WGS sequence"/>
</dbReference>